<dbReference type="PANTHER" id="PTHR11766:SF1">
    <property type="entry name" value="TYROSINE--TRNA LIGASE"/>
    <property type="match status" value="1"/>
</dbReference>
<evidence type="ECO:0000313" key="11">
    <source>
        <dbReference type="Proteomes" id="UP001237869"/>
    </source>
</evidence>
<dbReference type="GO" id="GO:0005829">
    <property type="term" value="C:cytosol"/>
    <property type="evidence" value="ECO:0007669"/>
    <property type="project" value="TreeGrafter"/>
</dbReference>
<evidence type="ECO:0000256" key="7">
    <source>
        <dbReference type="ARBA" id="ARBA00048248"/>
    </source>
</evidence>
<organism evidence="10 11">
    <name type="scientific">Carsonella ruddii</name>
    <dbReference type="NCBI Taxonomy" id="114186"/>
    <lineage>
        <taxon>Bacteria</taxon>
        <taxon>Pseudomonadati</taxon>
        <taxon>Pseudomonadota</taxon>
        <taxon>Gammaproteobacteria</taxon>
        <taxon>Oceanospirillales</taxon>
        <taxon>Halomonadaceae</taxon>
        <taxon>Zymobacter group</taxon>
        <taxon>Candidatus Carsonella</taxon>
    </lineage>
</organism>
<dbReference type="RefSeq" id="WP_280956201.1">
    <property type="nucleotide sequence ID" value="NZ_CP092146.1"/>
</dbReference>
<dbReference type="AlphaFoldDB" id="A0AAJ6K0Z4"/>
<dbReference type="Proteomes" id="UP001237869">
    <property type="component" value="Chromosome"/>
</dbReference>
<feature type="transmembrane region" description="Helical" evidence="9">
    <location>
        <begin position="29"/>
        <end position="48"/>
    </location>
</feature>
<evidence type="ECO:0000256" key="6">
    <source>
        <dbReference type="ARBA" id="ARBA00023146"/>
    </source>
</evidence>
<dbReference type="InterPro" id="IPR002307">
    <property type="entry name" value="Tyr-tRNA-ligase"/>
</dbReference>
<dbReference type="GO" id="GO:0005524">
    <property type="term" value="F:ATP binding"/>
    <property type="evidence" value="ECO:0007669"/>
    <property type="project" value="UniProtKB-KW"/>
</dbReference>
<dbReference type="GO" id="GO:0004831">
    <property type="term" value="F:tyrosine-tRNA ligase activity"/>
    <property type="evidence" value="ECO:0007669"/>
    <property type="project" value="UniProtKB-EC"/>
</dbReference>
<dbReference type="InterPro" id="IPR024088">
    <property type="entry name" value="Tyr-tRNA-ligase_bac-type"/>
</dbReference>
<evidence type="ECO:0000256" key="8">
    <source>
        <dbReference type="RuleBase" id="RU363036"/>
    </source>
</evidence>
<dbReference type="PANTHER" id="PTHR11766">
    <property type="entry name" value="TYROSYL-TRNA SYNTHETASE"/>
    <property type="match status" value="1"/>
</dbReference>
<evidence type="ECO:0000256" key="3">
    <source>
        <dbReference type="ARBA" id="ARBA00022741"/>
    </source>
</evidence>
<keyword evidence="6 8" id="KW-0030">Aminoacyl-tRNA synthetase</keyword>
<sequence>MNFFYSIFKKIIGKYNFFLKKIKFGIDPTYFSIHIGHLMLINFIFFLIKKKFFIIIVIGDFTASIKKCIEKKNLIINSICLKSQFINIIGDLFIYFNSIWINKKKLLFFLKIFDILKINKYINNNLKIKINNNKLEINNLIYPIFQAYDSLIINSDIEIGGIDQLLNVICGRFLQKIFKKNKQNSILLIILEKKKKKISKSNNSVFINTNIKDLFLFKSIFFNLKNYIINFKKNNIFFLNNVFFFNYKKKIYFKQKNFFSFYYKKIFNINKFFFNKLLYKKNIFLNKKILIKNFFLKKNFYFFQNINIFIYDK</sequence>
<comment type="similarity">
    <text evidence="8">Belongs to the class-I aminoacyl-tRNA synthetase family.</text>
</comment>
<evidence type="ECO:0000256" key="1">
    <source>
        <dbReference type="ARBA" id="ARBA00013160"/>
    </source>
</evidence>
<evidence type="ECO:0000313" key="10">
    <source>
        <dbReference type="EMBL" id="WGS67328.1"/>
    </source>
</evidence>
<evidence type="ECO:0000256" key="5">
    <source>
        <dbReference type="ARBA" id="ARBA00022917"/>
    </source>
</evidence>
<keyword evidence="5 8" id="KW-0648">Protein biosynthesis</keyword>
<reference evidence="10" key="1">
    <citation type="submission" date="2022-02" db="EMBL/GenBank/DDBJ databases">
        <title>Long-read sequencing of the primary endosymbionts of Cacopsylla melanoneura.</title>
        <authorList>
            <person name="Dittmer J."/>
            <person name="Corretto E."/>
            <person name="Stauffer C."/>
            <person name="Schuler H."/>
        </authorList>
    </citation>
    <scope>NUCLEOTIDE SEQUENCE</scope>
    <source>
        <strain evidence="10">Cmel4</strain>
    </source>
</reference>
<accession>A0AAJ6K0Z4</accession>
<dbReference type="Gene3D" id="3.40.50.620">
    <property type="entry name" value="HUPs"/>
    <property type="match status" value="1"/>
</dbReference>
<gene>
    <name evidence="10" type="ORF">MEJ65_00475</name>
</gene>
<evidence type="ECO:0000256" key="2">
    <source>
        <dbReference type="ARBA" id="ARBA00022598"/>
    </source>
</evidence>
<protein>
    <recommendedName>
        <fullName evidence="1">tyrosine--tRNA ligase</fullName>
        <ecNumber evidence="1">6.1.1.1</ecNumber>
    </recommendedName>
</protein>
<dbReference type="Pfam" id="PF00579">
    <property type="entry name" value="tRNA-synt_1b"/>
    <property type="match status" value="1"/>
</dbReference>
<dbReference type="PRINTS" id="PR01040">
    <property type="entry name" value="TRNASYNTHTYR"/>
</dbReference>
<dbReference type="EC" id="6.1.1.1" evidence="1"/>
<dbReference type="InterPro" id="IPR014729">
    <property type="entry name" value="Rossmann-like_a/b/a_fold"/>
</dbReference>
<evidence type="ECO:0000256" key="9">
    <source>
        <dbReference type="SAM" id="Phobius"/>
    </source>
</evidence>
<evidence type="ECO:0000256" key="4">
    <source>
        <dbReference type="ARBA" id="ARBA00022840"/>
    </source>
</evidence>
<keyword evidence="9" id="KW-0472">Membrane</keyword>
<name>A0AAJ6K0Z4_CARRU</name>
<comment type="catalytic activity">
    <reaction evidence="7">
        <text>tRNA(Tyr) + L-tyrosine + ATP = L-tyrosyl-tRNA(Tyr) + AMP + diphosphate + H(+)</text>
        <dbReference type="Rhea" id="RHEA:10220"/>
        <dbReference type="Rhea" id="RHEA-COMP:9706"/>
        <dbReference type="Rhea" id="RHEA-COMP:9707"/>
        <dbReference type="ChEBI" id="CHEBI:15378"/>
        <dbReference type="ChEBI" id="CHEBI:30616"/>
        <dbReference type="ChEBI" id="CHEBI:33019"/>
        <dbReference type="ChEBI" id="CHEBI:58315"/>
        <dbReference type="ChEBI" id="CHEBI:78442"/>
        <dbReference type="ChEBI" id="CHEBI:78536"/>
        <dbReference type="ChEBI" id="CHEBI:456215"/>
        <dbReference type="EC" id="6.1.1.1"/>
    </reaction>
</comment>
<keyword evidence="9" id="KW-0812">Transmembrane</keyword>
<keyword evidence="9" id="KW-1133">Transmembrane helix</keyword>
<dbReference type="SUPFAM" id="SSF52374">
    <property type="entry name" value="Nucleotidylyl transferase"/>
    <property type="match status" value="1"/>
</dbReference>
<dbReference type="GO" id="GO:0006437">
    <property type="term" value="P:tyrosyl-tRNA aminoacylation"/>
    <property type="evidence" value="ECO:0007669"/>
    <property type="project" value="InterPro"/>
</dbReference>
<dbReference type="InterPro" id="IPR002305">
    <property type="entry name" value="aa-tRNA-synth_Ic"/>
</dbReference>
<keyword evidence="2 8" id="KW-0436">Ligase</keyword>
<keyword evidence="4 8" id="KW-0067">ATP-binding</keyword>
<proteinExistence type="inferred from homology"/>
<dbReference type="EMBL" id="CP092148">
    <property type="protein sequence ID" value="WGS67328.1"/>
    <property type="molecule type" value="Genomic_DNA"/>
</dbReference>
<keyword evidence="3 8" id="KW-0547">Nucleotide-binding</keyword>